<dbReference type="InterPro" id="IPR001173">
    <property type="entry name" value="Glyco_trans_2-like"/>
</dbReference>
<dbReference type="GO" id="GO:0050501">
    <property type="term" value="F:hyaluronan synthase activity"/>
    <property type="evidence" value="ECO:0007669"/>
    <property type="project" value="UniProtKB-EC"/>
</dbReference>
<dbReference type="STRING" id="61652.AXX16_0637"/>
<sequence>MTSSPYLLSVIIALYNTKDFIIDCLDSLSHQLDDDIEVIIINDGSTDCSEEKVLAYIEEHSDKNIRVLTQENHGVAHAKNSGLDNARGKYVTFLDSDDLVSCQYIQTLKPILLSDKYDLIDFEYKKFSTSPPEDQMISPTKEIVYDIDSKGLTCLSPIFENSLWHLVTRVYKRDLIAGDRFENGRRYEDVIFTPFQYFKTHRIVHLDHALYFYRDNSQGITRNIKLSDIEDMQFAMAKMLNFVTQHSENMPLRQLAALMLANCFTEIKCMSKVVYGYYHYEPETRRIFRHAAAICLSSGNVPMKKICQMRYTWVDCCLSQLRLWLKKR</sequence>
<evidence type="ECO:0000313" key="4">
    <source>
        <dbReference type="EMBL" id="VEA70850.1"/>
    </source>
</evidence>
<dbReference type="CDD" id="cd00761">
    <property type="entry name" value="Glyco_tranf_GTA_type"/>
    <property type="match status" value="1"/>
</dbReference>
<organism evidence="4 5">
    <name type="scientific">Serratia rubidaea</name>
    <name type="common">Serratia marinorubra</name>
    <dbReference type="NCBI Taxonomy" id="61652"/>
    <lineage>
        <taxon>Bacteria</taxon>
        <taxon>Pseudomonadati</taxon>
        <taxon>Pseudomonadota</taxon>
        <taxon>Gammaproteobacteria</taxon>
        <taxon>Enterobacterales</taxon>
        <taxon>Yersiniaceae</taxon>
        <taxon>Serratia</taxon>
    </lineage>
</organism>
<evidence type="ECO:0000313" key="5">
    <source>
        <dbReference type="Proteomes" id="UP000271603"/>
    </source>
</evidence>
<name>A0A447QL26_SERRU</name>
<accession>A0A447QL26</accession>
<feature type="domain" description="Glycosyltransferase 2-like" evidence="3">
    <location>
        <begin position="9"/>
        <end position="137"/>
    </location>
</feature>
<gene>
    <name evidence="4" type="primary">hyaD_1</name>
    <name evidence="4" type="ORF">NCTC9419_02366</name>
</gene>
<keyword evidence="2 4" id="KW-0808">Transferase</keyword>
<dbReference type="EC" id="2.4.1.212" evidence="4"/>
<evidence type="ECO:0000256" key="2">
    <source>
        <dbReference type="ARBA" id="ARBA00022679"/>
    </source>
</evidence>
<keyword evidence="1 4" id="KW-0328">Glycosyltransferase</keyword>
<dbReference type="EMBL" id="LR134155">
    <property type="protein sequence ID" value="VEA70850.1"/>
    <property type="molecule type" value="Genomic_DNA"/>
</dbReference>
<evidence type="ECO:0000256" key="1">
    <source>
        <dbReference type="ARBA" id="ARBA00022676"/>
    </source>
</evidence>
<dbReference type="Pfam" id="PF00535">
    <property type="entry name" value="Glycos_transf_2"/>
    <property type="match status" value="1"/>
</dbReference>
<dbReference type="Proteomes" id="UP000271603">
    <property type="component" value="Chromosome"/>
</dbReference>
<dbReference type="PANTHER" id="PTHR22916">
    <property type="entry name" value="GLYCOSYLTRANSFERASE"/>
    <property type="match status" value="1"/>
</dbReference>
<dbReference type="Gene3D" id="3.90.550.10">
    <property type="entry name" value="Spore Coat Polysaccharide Biosynthesis Protein SpsA, Chain A"/>
    <property type="match status" value="1"/>
</dbReference>
<reference evidence="4 5" key="1">
    <citation type="submission" date="2018-12" db="EMBL/GenBank/DDBJ databases">
        <authorList>
            <consortium name="Pathogen Informatics"/>
        </authorList>
    </citation>
    <scope>NUCLEOTIDE SEQUENCE [LARGE SCALE GENOMIC DNA]</scope>
    <source>
        <strain evidence="4 5">NCTC9419</strain>
    </source>
</reference>
<dbReference type="InterPro" id="IPR029044">
    <property type="entry name" value="Nucleotide-diphossugar_trans"/>
</dbReference>
<dbReference type="SUPFAM" id="SSF53448">
    <property type="entry name" value="Nucleotide-diphospho-sugar transferases"/>
    <property type="match status" value="1"/>
</dbReference>
<evidence type="ECO:0000259" key="3">
    <source>
        <dbReference type="Pfam" id="PF00535"/>
    </source>
</evidence>
<protein>
    <submittedName>
        <fullName evidence="4">Hyaluronan synthase</fullName>
        <ecNumber evidence="4">2.4.1.212</ecNumber>
    </submittedName>
</protein>
<dbReference type="PANTHER" id="PTHR22916:SF51">
    <property type="entry name" value="GLYCOSYLTRANSFERASE EPSH-RELATED"/>
    <property type="match status" value="1"/>
</dbReference>
<dbReference type="AlphaFoldDB" id="A0A447QL26"/>
<proteinExistence type="predicted"/>